<dbReference type="Proteomes" id="UP000035680">
    <property type="component" value="Unassembled WGS sequence"/>
</dbReference>
<name>A0A0K0FCN5_STRVS</name>
<reference evidence="2" key="2">
    <citation type="submission" date="2015-08" db="UniProtKB">
        <authorList>
            <consortium name="WormBaseParasite"/>
        </authorList>
    </citation>
    <scope>IDENTIFICATION</scope>
</reference>
<dbReference type="AlphaFoldDB" id="A0A0K0FCN5"/>
<keyword evidence="1" id="KW-1185">Reference proteome</keyword>
<protein>
    <submittedName>
        <fullName evidence="2">Uncharacterized protein</fullName>
    </submittedName>
</protein>
<reference evidence="1" key="1">
    <citation type="submission" date="2014-07" db="EMBL/GenBank/DDBJ databases">
        <authorList>
            <person name="Martin A.A"/>
            <person name="De Silva N."/>
        </authorList>
    </citation>
    <scope>NUCLEOTIDE SEQUENCE</scope>
</reference>
<dbReference type="WBParaSite" id="SVE_0660000.1">
    <property type="protein sequence ID" value="SVE_0660000.1"/>
    <property type="gene ID" value="SVE_0660000"/>
</dbReference>
<accession>A0A0K0FCN5</accession>
<organism evidence="1 2">
    <name type="scientific">Strongyloides venezuelensis</name>
    <name type="common">Threadworm</name>
    <dbReference type="NCBI Taxonomy" id="75913"/>
    <lineage>
        <taxon>Eukaryota</taxon>
        <taxon>Metazoa</taxon>
        <taxon>Ecdysozoa</taxon>
        <taxon>Nematoda</taxon>
        <taxon>Chromadorea</taxon>
        <taxon>Rhabditida</taxon>
        <taxon>Tylenchina</taxon>
        <taxon>Panagrolaimomorpha</taxon>
        <taxon>Strongyloidoidea</taxon>
        <taxon>Strongyloididae</taxon>
        <taxon>Strongyloides</taxon>
    </lineage>
</organism>
<sequence length="167" mass="19815">MTLFDDFKIDVSKCKQFNFSDVDLLIEETYNYIKWIDKSKNQFQVDFSGKLQNKLNIYYKIKLVVSVRKVHSDESTIKITFNGSFKIRSVTKYTYYRRNMETNIFNSKTNGVTIQDFLDTCFNVITMWNESTDIEINEESFVLEENEINFNPEEPSRTVKSVDENKL</sequence>
<evidence type="ECO:0000313" key="2">
    <source>
        <dbReference type="WBParaSite" id="SVE_0660000.1"/>
    </source>
</evidence>
<evidence type="ECO:0000313" key="1">
    <source>
        <dbReference type="Proteomes" id="UP000035680"/>
    </source>
</evidence>
<proteinExistence type="predicted"/>